<dbReference type="PANTHER" id="PTHR43377">
    <property type="entry name" value="BILIVERDIN REDUCTASE A"/>
    <property type="match status" value="1"/>
</dbReference>
<dbReference type="Proteomes" id="UP000572988">
    <property type="component" value="Unassembled WGS sequence"/>
</dbReference>
<dbReference type="Gene3D" id="3.30.360.10">
    <property type="entry name" value="Dihydrodipicolinate Reductase, domain 2"/>
    <property type="match status" value="1"/>
</dbReference>
<reference evidence="4 5" key="1">
    <citation type="submission" date="2018-01" db="EMBL/GenBank/DDBJ databases">
        <title>Complete genome sequence of Staphylococcus Scheliferi isolated from human.</title>
        <authorList>
            <person name="Abouelkhair M.A."/>
            <person name="Bemis D.A."/>
            <person name="Kania S.A."/>
        </authorList>
    </citation>
    <scope>NUCLEOTIDE SEQUENCE [LARGE SCALE GENOMIC DNA]</scope>
    <source>
        <strain evidence="4 5">ATCC 43808</strain>
    </source>
</reference>
<keyword evidence="5" id="KW-1185">Reference proteome</keyword>
<dbReference type="SUPFAM" id="SSF51735">
    <property type="entry name" value="NAD(P)-binding Rossmann-fold domains"/>
    <property type="match status" value="1"/>
</dbReference>
<dbReference type="InterPro" id="IPR051450">
    <property type="entry name" value="Gfo/Idh/MocA_Oxidoreductases"/>
</dbReference>
<protein>
    <submittedName>
        <fullName evidence="4">Gfo/Idh/MocA family oxidoreductase</fullName>
    </submittedName>
</protein>
<gene>
    <name evidence="4" type="ORF">C1O36_01620</name>
</gene>
<proteinExistence type="inferred from homology"/>
<comment type="similarity">
    <text evidence="1">Belongs to the Gfo/Idh/MocA family.</text>
</comment>
<dbReference type="SUPFAM" id="SSF55347">
    <property type="entry name" value="Glyceraldehyde-3-phosphate dehydrogenase-like, C-terminal domain"/>
    <property type="match status" value="1"/>
</dbReference>
<dbReference type="InterPro" id="IPR036291">
    <property type="entry name" value="NAD(P)-bd_dom_sf"/>
</dbReference>
<dbReference type="PANTHER" id="PTHR43377:SF1">
    <property type="entry name" value="BILIVERDIN REDUCTASE A"/>
    <property type="match status" value="1"/>
</dbReference>
<evidence type="ECO:0000313" key="4">
    <source>
        <dbReference type="EMBL" id="NHA33237.1"/>
    </source>
</evidence>
<evidence type="ECO:0000256" key="1">
    <source>
        <dbReference type="ARBA" id="ARBA00010928"/>
    </source>
</evidence>
<dbReference type="Gene3D" id="3.40.50.720">
    <property type="entry name" value="NAD(P)-binding Rossmann-like Domain"/>
    <property type="match status" value="1"/>
</dbReference>
<evidence type="ECO:0000313" key="5">
    <source>
        <dbReference type="Proteomes" id="UP000572988"/>
    </source>
</evidence>
<dbReference type="EMBL" id="POVK01000003">
    <property type="protein sequence ID" value="NHA33237.1"/>
    <property type="molecule type" value="Genomic_DNA"/>
</dbReference>
<dbReference type="InterPro" id="IPR004104">
    <property type="entry name" value="Gfo/Idh/MocA-like_OxRdtase_C"/>
</dbReference>
<name>A0ABX0FX92_STASC</name>
<evidence type="ECO:0000259" key="2">
    <source>
        <dbReference type="Pfam" id="PF01408"/>
    </source>
</evidence>
<feature type="domain" description="Gfo/Idh/MocA-like oxidoreductase N-terminal" evidence="2">
    <location>
        <begin position="7"/>
        <end position="122"/>
    </location>
</feature>
<dbReference type="InterPro" id="IPR000683">
    <property type="entry name" value="Gfo/Idh/MocA-like_OxRdtase_N"/>
</dbReference>
<comment type="caution">
    <text evidence="4">The sequence shown here is derived from an EMBL/GenBank/DDBJ whole genome shotgun (WGS) entry which is preliminary data.</text>
</comment>
<evidence type="ECO:0000259" key="3">
    <source>
        <dbReference type="Pfam" id="PF02894"/>
    </source>
</evidence>
<feature type="domain" description="Gfo/Idh/MocA-like oxidoreductase C-terminal" evidence="3">
    <location>
        <begin position="134"/>
        <end position="366"/>
    </location>
</feature>
<dbReference type="GeneID" id="93789631"/>
<dbReference type="RefSeq" id="WP_016425515.1">
    <property type="nucleotide sequence ID" value="NZ_CABKRV010000001.1"/>
</dbReference>
<accession>A0ABX0FX92</accession>
<organism evidence="4 5">
    <name type="scientific">Staphylococcus schleiferi</name>
    <dbReference type="NCBI Taxonomy" id="1295"/>
    <lineage>
        <taxon>Bacteria</taxon>
        <taxon>Bacillati</taxon>
        <taxon>Bacillota</taxon>
        <taxon>Bacilli</taxon>
        <taxon>Bacillales</taxon>
        <taxon>Staphylococcaceae</taxon>
        <taxon>Staphylococcus</taxon>
    </lineage>
</organism>
<dbReference type="Pfam" id="PF01408">
    <property type="entry name" value="GFO_IDH_MocA"/>
    <property type="match status" value="1"/>
</dbReference>
<dbReference type="Pfam" id="PF02894">
    <property type="entry name" value="GFO_IDH_MocA_C"/>
    <property type="match status" value="1"/>
</dbReference>
<sequence>MSEKTIGYGIVGTGYFGAELARAMKKNKGAKIISVFDPKNGKEIAKELECKQAHHLDELVTDNEVDCVIVATPNHLHKESVLKAAENKKHVFCEKPIALNYKDCVEMVNACKKAGVTFMAGHIMNFFNGVRHAKNLINQGAIGDILFVKTTRNGWEEAQSNISWKKMKDQSGGHLYHHIHELDCVQFIMGGLPEKVSMIASDIAHQGDEFGDEDDFILMNLEFSGNRYAHLEWGSAFRWGEHYVMIQGTKGAIMLNLYDTGGTLKVNGEETHFLIHETQEEDDNRTQIYHGTEMDGAIQYGHPGKRTPLWLNTLIHKEMEFFNNVLHGEEVTSEYLKLLDGTAAEEAIATADAATLSSVEDRKVALSEIIEKSI</sequence>